<dbReference type="SUPFAM" id="SSF100950">
    <property type="entry name" value="NagB/RpiA/CoA transferase-like"/>
    <property type="match status" value="1"/>
</dbReference>
<dbReference type="InterPro" id="IPR037171">
    <property type="entry name" value="NagB/RpiA_transferase-like"/>
</dbReference>
<comment type="similarity">
    <text evidence="3">Belongs to the 3-oxoacid CoA-transferase subunit B family.</text>
</comment>
<dbReference type="Gene3D" id="3.40.1080.10">
    <property type="entry name" value="Glutaconate Coenzyme A-transferase"/>
    <property type="match status" value="1"/>
</dbReference>
<dbReference type="InterPro" id="IPR004165">
    <property type="entry name" value="CoA_trans_fam_I"/>
</dbReference>
<evidence type="ECO:0000256" key="1">
    <source>
        <dbReference type="ARBA" id="ARBA00001447"/>
    </source>
</evidence>
<dbReference type="KEGG" id="pmui:G4G71_08595"/>
<reference evidence="6 7" key="1">
    <citation type="submission" date="2020-02" db="EMBL/GenBank/DDBJ databases">
        <title>Complete genome sequence of Pseudomonas multiresinivorans ORNL1.</title>
        <authorList>
            <person name="Podar M."/>
        </authorList>
    </citation>
    <scope>NUCLEOTIDE SEQUENCE [LARGE SCALE GENOMIC DNA]</scope>
    <source>
        <strain evidence="7">populi</strain>
    </source>
</reference>
<keyword evidence="5 6" id="KW-0808">Transferase</keyword>
<protein>
    <recommendedName>
        <fullName evidence="4">3-oxoadipate CoA-transferase</fullName>
        <ecNumber evidence="4">2.8.3.6</ecNumber>
    </recommendedName>
</protein>
<keyword evidence="7" id="KW-1185">Reference proteome</keyword>
<accession>A0A7Z3GU72</accession>
<evidence type="ECO:0000256" key="2">
    <source>
        <dbReference type="ARBA" id="ARBA00005114"/>
    </source>
</evidence>
<dbReference type="SMART" id="SM00882">
    <property type="entry name" value="CoA_trans"/>
    <property type="match status" value="1"/>
</dbReference>
<dbReference type="Pfam" id="PF01144">
    <property type="entry name" value="CoA_trans"/>
    <property type="match status" value="1"/>
</dbReference>
<dbReference type="Proteomes" id="UP000502549">
    <property type="component" value="Chromosome"/>
</dbReference>
<dbReference type="EMBL" id="CP048833">
    <property type="protein sequence ID" value="QJP11960.1"/>
    <property type="molecule type" value="Genomic_DNA"/>
</dbReference>
<dbReference type="PANTHER" id="PTHR13707">
    <property type="entry name" value="KETOACID-COENZYME A TRANSFERASE"/>
    <property type="match status" value="1"/>
</dbReference>
<dbReference type="NCBIfam" id="TIGR02428">
    <property type="entry name" value="pcaJ_scoB_fam"/>
    <property type="match status" value="1"/>
</dbReference>
<dbReference type="InterPro" id="IPR012791">
    <property type="entry name" value="3-oxoacid_CoA-transf_B"/>
</dbReference>
<sequence>MIARRAAREIRDGQLVNLGIGLPTLIPGYVPEHIQVWIHSENGIVGVGPQAGAHNLDAELIDAGGGYVTVVPGGAIVDSATSFGIIRRGLLDITFLGALQVSQHGDLANWLVPGKIVAGIGGGAELAQKARQVIVTMPHCDKDGRAKIVERCELPLTARRCVTRIITEHAVFDIDDEGLLLREILGDLSLAQLQAITAPFRDARH</sequence>
<proteinExistence type="inferred from homology"/>
<dbReference type="EC" id="2.8.3.6" evidence="4"/>
<dbReference type="GO" id="GO:0047569">
    <property type="term" value="F:3-oxoadipate CoA-transferase activity"/>
    <property type="evidence" value="ECO:0007669"/>
    <property type="project" value="UniProtKB-EC"/>
</dbReference>
<dbReference type="GO" id="GO:0042952">
    <property type="term" value="P:beta-ketoadipate pathway"/>
    <property type="evidence" value="ECO:0007669"/>
    <property type="project" value="UniProtKB-UniPathway"/>
</dbReference>
<dbReference type="AlphaFoldDB" id="A0A7Z3GU72"/>
<gene>
    <name evidence="6" type="ORF">G4G71_08595</name>
</gene>
<evidence type="ECO:0000313" key="7">
    <source>
        <dbReference type="Proteomes" id="UP000502549"/>
    </source>
</evidence>
<name>A0A7Z3GU72_9PSED</name>
<organism evidence="6 7">
    <name type="scientific">Pseudomonas multiresinivorans</name>
    <dbReference type="NCBI Taxonomy" id="95301"/>
    <lineage>
        <taxon>Bacteria</taxon>
        <taxon>Pseudomonadati</taxon>
        <taxon>Pseudomonadota</taxon>
        <taxon>Gammaproteobacteria</taxon>
        <taxon>Pseudomonadales</taxon>
        <taxon>Pseudomonadaceae</taxon>
        <taxon>Pseudomonas</taxon>
    </lineage>
</organism>
<comment type="pathway">
    <text evidence="2">Aromatic compound metabolism; beta-ketoadipate pathway; acetyl-CoA and succinyl-CoA from 3-oxoadipate: step 1/2.</text>
</comment>
<evidence type="ECO:0000256" key="5">
    <source>
        <dbReference type="ARBA" id="ARBA00022679"/>
    </source>
</evidence>
<evidence type="ECO:0000313" key="6">
    <source>
        <dbReference type="EMBL" id="QJP11960.1"/>
    </source>
</evidence>
<dbReference type="UniPathway" id="UPA00157">
    <property type="reaction ID" value="UER00262"/>
</dbReference>
<evidence type="ECO:0000256" key="4">
    <source>
        <dbReference type="ARBA" id="ARBA00012492"/>
    </source>
</evidence>
<comment type="catalytic activity">
    <reaction evidence="1">
        <text>3-oxoadipate + succinyl-CoA = 3-oxoadipyl-CoA + succinate</text>
        <dbReference type="Rhea" id="RHEA:12048"/>
        <dbReference type="ChEBI" id="CHEBI:15775"/>
        <dbReference type="ChEBI" id="CHEBI:30031"/>
        <dbReference type="ChEBI" id="CHEBI:57292"/>
        <dbReference type="ChEBI" id="CHEBI:57348"/>
        <dbReference type="EC" id="2.8.3.6"/>
    </reaction>
</comment>
<evidence type="ECO:0000256" key="3">
    <source>
        <dbReference type="ARBA" id="ARBA00007047"/>
    </source>
</evidence>
<dbReference type="PANTHER" id="PTHR13707:SF60">
    <property type="entry name" value="ACETATE COA-TRANSFERASE SUBUNIT ALPHA"/>
    <property type="match status" value="1"/>
</dbReference>